<sequence length="86" mass="9982">MLSTMALAISLHTIDWQGRGVAMNSRVDIAEWVIARWKARGIRIDQDPGFMNLVALWTGGTIDSDEMRRRYAALQRERRHRSDVER</sequence>
<protein>
    <submittedName>
        <fullName evidence="1">Uncharacterized protein</fullName>
    </submittedName>
</protein>
<organism evidence="1 2">
    <name type="scientific">Rhizobium altiplani</name>
    <dbReference type="NCBI Taxonomy" id="1864509"/>
    <lineage>
        <taxon>Bacteria</taxon>
        <taxon>Pseudomonadati</taxon>
        <taxon>Pseudomonadota</taxon>
        <taxon>Alphaproteobacteria</taxon>
        <taxon>Hyphomicrobiales</taxon>
        <taxon>Rhizobiaceae</taxon>
        <taxon>Rhizobium/Agrobacterium group</taxon>
        <taxon>Rhizobium</taxon>
    </lineage>
</organism>
<reference evidence="1 2" key="1">
    <citation type="submission" date="2015-11" db="EMBL/GenBank/DDBJ databases">
        <title>Draft Genome Sequence of the Strain BR 10423 (Rhizobium sp.) isolated from nodules of Mimosa pudica.</title>
        <authorList>
            <person name="Barauna A.C."/>
            <person name="Zilli J.E."/>
            <person name="Simoes-Araujo J.L."/>
            <person name="Reis V.M."/>
            <person name="James E.K."/>
            <person name="Reis F.B.Jr."/>
            <person name="Rouws L.F."/>
            <person name="Passos S.R."/>
            <person name="Gois S.R."/>
        </authorList>
    </citation>
    <scope>NUCLEOTIDE SEQUENCE [LARGE SCALE GENOMIC DNA]</scope>
    <source>
        <strain evidence="1 2">BR10423</strain>
    </source>
</reference>
<evidence type="ECO:0000313" key="1">
    <source>
        <dbReference type="EMBL" id="KWV55159.1"/>
    </source>
</evidence>
<dbReference type="EMBL" id="LNCD01000055">
    <property type="protein sequence ID" value="KWV55159.1"/>
    <property type="molecule type" value="Genomic_DNA"/>
</dbReference>
<comment type="caution">
    <text evidence="1">The sequence shown here is derived from an EMBL/GenBank/DDBJ whole genome shotgun (WGS) entry which is preliminary data.</text>
</comment>
<gene>
    <name evidence="1" type="ORF">AS026_37950</name>
</gene>
<proteinExistence type="predicted"/>
<evidence type="ECO:0000313" key="2">
    <source>
        <dbReference type="Proteomes" id="UP000068164"/>
    </source>
</evidence>
<keyword evidence="2" id="KW-1185">Reference proteome</keyword>
<accession>A0A120FNB1</accession>
<dbReference type="AlphaFoldDB" id="A0A120FNB1"/>
<name>A0A120FNB1_9HYPH</name>
<dbReference type="Proteomes" id="UP000068164">
    <property type="component" value="Unassembled WGS sequence"/>
</dbReference>